<comment type="caution">
    <text evidence="2">The sequence shown here is derived from an EMBL/GenBank/DDBJ whole genome shotgun (WGS) entry which is preliminary data.</text>
</comment>
<dbReference type="AlphaFoldDB" id="A0A8T0QKH5"/>
<evidence type="ECO:0000313" key="3">
    <source>
        <dbReference type="Proteomes" id="UP000823388"/>
    </source>
</evidence>
<protein>
    <submittedName>
        <fullName evidence="2">Uncharacterized protein</fullName>
    </submittedName>
</protein>
<reference evidence="2" key="1">
    <citation type="submission" date="2020-05" db="EMBL/GenBank/DDBJ databases">
        <title>WGS assembly of Panicum virgatum.</title>
        <authorList>
            <person name="Lovell J.T."/>
            <person name="Jenkins J."/>
            <person name="Shu S."/>
            <person name="Juenger T.E."/>
            <person name="Schmutz J."/>
        </authorList>
    </citation>
    <scope>NUCLEOTIDE SEQUENCE</scope>
    <source>
        <strain evidence="2">AP13</strain>
    </source>
</reference>
<gene>
    <name evidence="2" type="ORF">PVAP13_7KG327212</name>
</gene>
<evidence type="ECO:0000256" key="1">
    <source>
        <dbReference type="SAM" id="MobiDB-lite"/>
    </source>
</evidence>
<dbReference type="EMBL" id="CM029049">
    <property type="protein sequence ID" value="KAG2574075.1"/>
    <property type="molecule type" value="Genomic_DNA"/>
</dbReference>
<feature type="compositionally biased region" description="Basic and acidic residues" evidence="1">
    <location>
        <begin position="96"/>
        <end position="112"/>
    </location>
</feature>
<feature type="region of interest" description="Disordered" evidence="1">
    <location>
        <begin position="70"/>
        <end position="112"/>
    </location>
</feature>
<keyword evidence="3" id="KW-1185">Reference proteome</keyword>
<dbReference type="Proteomes" id="UP000823388">
    <property type="component" value="Chromosome 7K"/>
</dbReference>
<organism evidence="2 3">
    <name type="scientific">Panicum virgatum</name>
    <name type="common">Blackwell switchgrass</name>
    <dbReference type="NCBI Taxonomy" id="38727"/>
    <lineage>
        <taxon>Eukaryota</taxon>
        <taxon>Viridiplantae</taxon>
        <taxon>Streptophyta</taxon>
        <taxon>Embryophyta</taxon>
        <taxon>Tracheophyta</taxon>
        <taxon>Spermatophyta</taxon>
        <taxon>Magnoliopsida</taxon>
        <taxon>Liliopsida</taxon>
        <taxon>Poales</taxon>
        <taxon>Poaceae</taxon>
        <taxon>PACMAD clade</taxon>
        <taxon>Panicoideae</taxon>
        <taxon>Panicodae</taxon>
        <taxon>Paniceae</taxon>
        <taxon>Panicinae</taxon>
        <taxon>Panicum</taxon>
        <taxon>Panicum sect. Hiantes</taxon>
    </lineage>
</organism>
<sequence>MCKHVSASSAFPIDDPPISVISNTFPVGVNLTFPPSRLQPPRRPEACDRGPVHIGHRACVSAMAAVWRHRPTAPSAREWRARSTETEQDPTQAHDACAEIPRHSIDRAKGWP</sequence>
<proteinExistence type="predicted"/>
<name>A0A8T0QKH5_PANVG</name>
<evidence type="ECO:0000313" key="2">
    <source>
        <dbReference type="EMBL" id="KAG2574075.1"/>
    </source>
</evidence>
<accession>A0A8T0QKH5</accession>